<organism evidence="3 4">
    <name type="scientific">Operophtera brumata</name>
    <name type="common">Winter moth</name>
    <name type="synonym">Phalaena brumata</name>
    <dbReference type="NCBI Taxonomy" id="104452"/>
    <lineage>
        <taxon>Eukaryota</taxon>
        <taxon>Metazoa</taxon>
        <taxon>Ecdysozoa</taxon>
        <taxon>Arthropoda</taxon>
        <taxon>Hexapoda</taxon>
        <taxon>Insecta</taxon>
        <taxon>Pterygota</taxon>
        <taxon>Neoptera</taxon>
        <taxon>Endopterygota</taxon>
        <taxon>Lepidoptera</taxon>
        <taxon>Glossata</taxon>
        <taxon>Ditrysia</taxon>
        <taxon>Geometroidea</taxon>
        <taxon>Geometridae</taxon>
        <taxon>Larentiinae</taxon>
        <taxon>Operophtera</taxon>
    </lineage>
</organism>
<evidence type="ECO:0000256" key="1">
    <source>
        <dbReference type="SAM" id="MobiDB-lite"/>
    </source>
</evidence>
<evidence type="ECO:0000259" key="2">
    <source>
        <dbReference type="Pfam" id="PF16511"/>
    </source>
</evidence>
<reference evidence="3 4" key="1">
    <citation type="journal article" date="2015" name="Genome Biol. Evol.">
        <title>The genome of winter moth (Operophtera brumata) provides a genomic perspective on sexual dimorphism and phenology.</title>
        <authorList>
            <person name="Derks M.F."/>
            <person name="Smit S."/>
            <person name="Salis L."/>
            <person name="Schijlen E."/>
            <person name="Bossers A."/>
            <person name="Mateman C."/>
            <person name="Pijl A.S."/>
            <person name="de Ridder D."/>
            <person name="Groenen M.A."/>
            <person name="Visser M.E."/>
            <person name="Megens H.J."/>
        </authorList>
    </citation>
    <scope>NUCLEOTIDE SEQUENCE [LARGE SCALE GENOMIC DNA]</scope>
    <source>
        <strain evidence="3">WM2013NL</strain>
        <tissue evidence="3">Head and thorax</tissue>
    </source>
</reference>
<feature type="non-terminal residue" evidence="3">
    <location>
        <position position="1"/>
    </location>
</feature>
<proteinExistence type="predicted"/>
<dbReference type="AlphaFoldDB" id="A0A0L7K4D1"/>
<evidence type="ECO:0000313" key="4">
    <source>
        <dbReference type="Proteomes" id="UP000037510"/>
    </source>
</evidence>
<sequence>SLTTSHRKHHRARDAHCASASNTPYKTTGDASSRPDRQVTCNTTSHRKHHRARDAHCASASNTPYKTTGDKSSYHEDNKKGIWLEASRSLDYYMLRTGDLLEYNKKTRNLRVRML</sequence>
<dbReference type="Gene3D" id="3.10.20.90">
    <property type="entry name" value="Phosphatidylinositol 3-kinase Catalytic Subunit, Chain A, domain 1"/>
    <property type="match status" value="1"/>
</dbReference>
<dbReference type="InterPro" id="IPR032425">
    <property type="entry name" value="FERM_f0"/>
</dbReference>
<feature type="compositionally biased region" description="Polar residues" evidence="1">
    <location>
        <begin position="19"/>
        <end position="31"/>
    </location>
</feature>
<keyword evidence="4" id="KW-1185">Reference proteome</keyword>
<feature type="compositionally biased region" description="Basic residues" evidence="1">
    <location>
        <begin position="1"/>
        <end position="13"/>
    </location>
</feature>
<dbReference type="EMBL" id="JTDY01010704">
    <property type="protein sequence ID" value="KOB58085.1"/>
    <property type="molecule type" value="Genomic_DNA"/>
</dbReference>
<feature type="non-terminal residue" evidence="3">
    <location>
        <position position="115"/>
    </location>
</feature>
<comment type="caution">
    <text evidence="3">The sequence shown here is derived from an EMBL/GenBank/DDBJ whole genome shotgun (WGS) entry which is preliminary data.</text>
</comment>
<feature type="region of interest" description="Disordered" evidence="1">
    <location>
        <begin position="1"/>
        <end position="76"/>
    </location>
</feature>
<gene>
    <name evidence="3" type="ORF">OBRU01_25536</name>
</gene>
<dbReference type="STRING" id="104452.A0A0L7K4D1"/>
<feature type="domain" description="Talin N-terminal F0" evidence="2">
    <location>
        <begin position="75"/>
        <end position="105"/>
    </location>
</feature>
<dbReference type="Proteomes" id="UP000037510">
    <property type="component" value="Unassembled WGS sequence"/>
</dbReference>
<name>A0A0L7K4D1_OPEBR</name>
<dbReference type="Pfam" id="PF16511">
    <property type="entry name" value="FERM_f0"/>
    <property type="match status" value="1"/>
</dbReference>
<accession>A0A0L7K4D1</accession>
<evidence type="ECO:0000313" key="3">
    <source>
        <dbReference type="EMBL" id="KOB58085.1"/>
    </source>
</evidence>
<protein>
    <submittedName>
        <fullName evidence="3">TLN2 protein</fullName>
    </submittedName>
</protein>